<organism evidence="3 4">
    <name type="scientific">Blastomonas natatoria</name>
    <dbReference type="NCBI Taxonomy" id="34015"/>
    <lineage>
        <taxon>Bacteria</taxon>
        <taxon>Pseudomonadati</taxon>
        <taxon>Pseudomonadota</taxon>
        <taxon>Alphaproteobacteria</taxon>
        <taxon>Sphingomonadales</taxon>
        <taxon>Sphingomonadaceae</taxon>
        <taxon>Blastomonas</taxon>
    </lineage>
</organism>
<feature type="compositionally biased region" description="Low complexity" evidence="1">
    <location>
        <begin position="109"/>
        <end position="132"/>
    </location>
</feature>
<name>A0A2V3V6G3_9SPHN</name>
<evidence type="ECO:0008006" key="5">
    <source>
        <dbReference type="Google" id="ProtNLM"/>
    </source>
</evidence>
<comment type="caution">
    <text evidence="3">The sequence shown here is derived from an EMBL/GenBank/DDBJ whole genome shotgun (WGS) entry which is preliminary data.</text>
</comment>
<keyword evidence="2" id="KW-0812">Transmembrane</keyword>
<keyword evidence="2" id="KW-0472">Membrane</keyword>
<dbReference type="SUPFAM" id="SSF48452">
    <property type="entry name" value="TPR-like"/>
    <property type="match status" value="1"/>
</dbReference>
<evidence type="ECO:0000313" key="4">
    <source>
        <dbReference type="Proteomes" id="UP000248014"/>
    </source>
</evidence>
<proteinExistence type="predicted"/>
<reference evidence="3 4" key="1">
    <citation type="submission" date="2018-05" db="EMBL/GenBank/DDBJ databases">
        <title>Genomic Encyclopedia of Type Strains, Phase IV (KMG-IV): sequencing the most valuable type-strain genomes for metagenomic binning, comparative biology and taxonomic classification.</title>
        <authorList>
            <person name="Goeker M."/>
        </authorList>
    </citation>
    <scope>NUCLEOTIDE SEQUENCE [LARGE SCALE GENOMIC DNA]</scope>
    <source>
        <strain evidence="3 4">DSM 3183</strain>
    </source>
</reference>
<evidence type="ECO:0000256" key="1">
    <source>
        <dbReference type="SAM" id="MobiDB-lite"/>
    </source>
</evidence>
<keyword evidence="2" id="KW-1133">Transmembrane helix</keyword>
<dbReference type="EMBL" id="QJJM01000005">
    <property type="protein sequence ID" value="PXW76491.1"/>
    <property type="molecule type" value="Genomic_DNA"/>
</dbReference>
<gene>
    <name evidence="3" type="ORF">C7451_105266</name>
</gene>
<evidence type="ECO:0000313" key="3">
    <source>
        <dbReference type="EMBL" id="PXW76491.1"/>
    </source>
</evidence>
<dbReference type="Proteomes" id="UP000248014">
    <property type="component" value="Unassembled WGS sequence"/>
</dbReference>
<feature type="region of interest" description="Disordered" evidence="1">
    <location>
        <begin position="104"/>
        <end position="146"/>
    </location>
</feature>
<evidence type="ECO:0000256" key="2">
    <source>
        <dbReference type="SAM" id="Phobius"/>
    </source>
</evidence>
<dbReference type="Gene3D" id="1.25.40.10">
    <property type="entry name" value="Tetratricopeptide repeat domain"/>
    <property type="match status" value="1"/>
</dbReference>
<feature type="transmembrane region" description="Helical" evidence="2">
    <location>
        <begin position="155"/>
        <end position="176"/>
    </location>
</feature>
<protein>
    <recommendedName>
        <fullName evidence="5">Tetratricopeptide repeat protein</fullName>
    </recommendedName>
</protein>
<dbReference type="AlphaFoldDB" id="A0A2V3V6G3"/>
<keyword evidence="4" id="KW-1185">Reference proteome</keyword>
<accession>A0A2V3V6G3</accession>
<dbReference type="InterPro" id="IPR011990">
    <property type="entry name" value="TPR-like_helical_dom_sf"/>
</dbReference>
<sequence length="580" mass="62189">MRSPEFVRSPVLRRLLEYLVEQTLAGNGERLKAYQIAVEGLGRDDSFDPQSDSYPRVQVGRLRKMLELHYAGLSAQESALRQRIVIPVGHYNVDLVPPNVPMATSAPEGAASPGALSQSASAAGAAGSAADATDTSRTSPGDKAPVPPSRFDRGWILWVVRILLLLGVLYIIWFLVRPESASEEAARRDMRAQIAHVTIVTEPAAGNDKLNTAAQIAEMHLQRFETLAVTSGAHRDVTKTDLARAYQLVVRGGGEGVDQSKAPIFLTLRHKASGTTLWSYEVNHDGTSVAAPDVEQDIGEGISVLARSGGVIAQHQRKLIGNDLSPGYPCLIAYDSFRQTRDPALRPGLEKCLEASLNQYPDEPLLLQALSFLELSRPRPNSMVPLVPTARGRDLAEAALRNDGTSALAQIAVARSAWARGNCPRAIAFARRAVESNPLEPDTLGLAGSLLMACGDYTGAEPILERASALNEQPGGYQISSLVITQVINGKRAQALALALRADVPELQTQPNFLLGRALALAANGRVADGQKDWRALEKLVGVPPGTPAAEVLSRFTISPFFARRMQAEAEATGLVPKAG</sequence>